<gene>
    <name evidence="1" type="ORF">A3C72_00095</name>
</gene>
<dbReference type="Proteomes" id="UP000177130">
    <property type="component" value="Unassembled WGS sequence"/>
</dbReference>
<comment type="caution">
    <text evidence="1">The sequence shown here is derived from an EMBL/GenBank/DDBJ whole genome shotgun (WGS) entry which is preliminary data.</text>
</comment>
<accession>A0A1G2MH15</accession>
<protein>
    <submittedName>
        <fullName evidence="1">Uncharacterized protein</fullName>
    </submittedName>
</protein>
<reference evidence="1 2" key="1">
    <citation type="journal article" date="2016" name="Nat. Commun.">
        <title>Thousands of microbial genomes shed light on interconnected biogeochemical processes in an aquifer system.</title>
        <authorList>
            <person name="Anantharaman K."/>
            <person name="Brown C.T."/>
            <person name="Hug L.A."/>
            <person name="Sharon I."/>
            <person name="Castelle C.J."/>
            <person name="Probst A.J."/>
            <person name="Thomas B.C."/>
            <person name="Singh A."/>
            <person name="Wilkins M.J."/>
            <person name="Karaoz U."/>
            <person name="Brodie E.L."/>
            <person name="Williams K.H."/>
            <person name="Hubbard S.S."/>
            <person name="Banfield J.F."/>
        </authorList>
    </citation>
    <scope>NUCLEOTIDE SEQUENCE [LARGE SCALE GENOMIC DNA]</scope>
</reference>
<evidence type="ECO:0000313" key="2">
    <source>
        <dbReference type="Proteomes" id="UP000177130"/>
    </source>
</evidence>
<organism evidence="1 2">
    <name type="scientific">Candidatus Taylorbacteria bacterium RIFCSPHIGHO2_02_FULL_43_32b</name>
    <dbReference type="NCBI Taxonomy" id="1802306"/>
    <lineage>
        <taxon>Bacteria</taxon>
        <taxon>Candidatus Tayloriibacteriota</taxon>
    </lineage>
</organism>
<sequence length="131" mass="14975">MRENPESIMSPEREPTMKLFHVSGFAELTEKEEGDKFVLTPGSNGAEGKGVYFAENEPRFSAAEGAQKGVRVVVVIETDTTSGWWRSKGYVVRKFGRPRTWHSDEKEISLKVNKAEAINDVKYLYCDWQWI</sequence>
<dbReference type="AlphaFoldDB" id="A0A1G2MH15"/>
<evidence type="ECO:0000313" key="1">
    <source>
        <dbReference type="EMBL" id="OHA23206.1"/>
    </source>
</evidence>
<name>A0A1G2MH15_9BACT</name>
<dbReference type="EMBL" id="MHRK01000041">
    <property type="protein sequence ID" value="OHA23206.1"/>
    <property type="molecule type" value="Genomic_DNA"/>
</dbReference>
<proteinExistence type="predicted"/>